<dbReference type="OrthoDB" id="196308at2759"/>
<evidence type="ECO:0000256" key="1">
    <source>
        <dbReference type="ARBA" id="ARBA00004229"/>
    </source>
</evidence>
<comment type="subcellular location">
    <subcellularLocation>
        <location evidence="1">Plastid</location>
        <location evidence="1">Chloroplast</location>
    </subcellularLocation>
</comment>
<dbReference type="EMBL" id="DF237272">
    <property type="protein sequence ID" value="GAQ86956.1"/>
    <property type="molecule type" value="Genomic_DNA"/>
</dbReference>
<protein>
    <recommendedName>
        <fullName evidence="6">Tic22-like family protein</fullName>
    </recommendedName>
</protein>
<keyword evidence="3" id="KW-0934">Plastid</keyword>
<dbReference type="Gene3D" id="3.40.1350.100">
    <property type="match status" value="2"/>
</dbReference>
<gene>
    <name evidence="4" type="ORF">KFL_003230010</name>
</gene>
<keyword evidence="2" id="KW-0150">Chloroplast</keyword>
<dbReference type="PANTHER" id="PTHR33926:SF4">
    <property type="entry name" value="PROTEIN TIC 22, CHLOROPLASTIC"/>
    <property type="match status" value="1"/>
</dbReference>
<dbReference type="GO" id="GO:0015031">
    <property type="term" value="P:protein transport"/>
    <property type="evidence" value="ECO:0007669"/>
    <property type="project" value="InterPro"/>
</dbReference>
<evidence type="ECO:0000313" key="4">
    <source>
        <dbReference type="EMBL" id="GAQ86956.1"/>
    </source>
</evidence>
<accession>A0A1Y1IE26</accession>
<evidence type="ECO:0000256" key="3">
    <source>
        <dbReference type="ARBA" id="ARBA00022640"/>
    </source>
</evidence>
<dbReference type="Proteomes" id="UP000054558">
    <property type="component" value="Unassembled WGS sequence"/>
</dbReference>
<name>A0A1Y1IE26_KLENI</name>
<organism evidence="4 5">
    <name type="scientific">Klebsormidium nitens</name>
    <name type="common">Green alga</name>
    <name type="synonym">Ulothrix nitens</name>
    <dbReference type="NCBI Taxonomy" id="105231"/>
    <lineage>
        <taxon>Eukaryota</taxon>
        <taxon>Viridiplantae</taxon>
        <taxon>Streptophyta</taxon>
        <taxon>Klebsormidiophyceae</taxon>
        <taxon>Klebsormidiales</taxon>
        <taxon>Klebsormidiaceae</taxon>
        <taxon>Klebsormidium</taxon>
    </lineage>
</organism>
<proteinExistence type="predicted"/>
<dbReference type="PANTHER" id="PTHR33926">
    <property type="entry name" value="PROTEIN TIC 22, CHLOROPLASTIC"/>
    <property type="match status" value="1"/>
</dbReference>
<reference evidence="4 5" key="1">
    <citation type="journal article" date="2014" name="Nat. Commun.">
        <title>Klebsormidium flaccidum genome reveals primary factors for plant terrestrial adaptation.</title>
        <authorList>
            <person name="Hori K."/>
            <person name="Maruyama F."/>
            <person name="Fujisawa T."/>
            <person name="Togashi T."/>
            <person name="Yamamoto N."/>
            <person name="Seo M."/>
            <person name="Sato S."/>
            <person name="Yamada T."/>
            <person name="Mori H."/>
            <person name="Tajima N."/>
            <person name="Moriyama T."/>
            <person name="Ikeuchi M."/>
            <person name="Watanabe M."/>
            <person name="Wada H."/>
            <person name="Kobayashi K."/>
            <person name="Saito M."/>
            <person name="Masuda T."/>
            <person name="Sasaki-Sekimoto Y."/>
            <person name="Mashiguchi K."/>
            <person name="Awai K."/>
            <person name="Shimojima M."/>
            <person name="Masuda S."/>
            <person name="Iwai M."/>
            <person name="Nobusawa T."/>
            <person name="Narise T."/>
            <person name="Kondo S."/>
            <person name="Saito H."/>
            <person name="Sato R."/>
            <person name="Murakawa M."/>
            <person name="Ihara Y."/>
            <person name="Oshima-Yamada Y."/>
            <person name="Ohtaka K."/>
            <person name="Satoh M."/>
            <person name="Sonobe K."/>
            <person name="Ishii M."/>
            <person name="Ohtani R."/>
            <person name="Kanamori-Sato M."/>
            <person name="Honoki R."/>
            <person name="Miyazaki D."/>
            <person name="Mochizuki H."/>
            <person name="Umetsu J."/>
            <person name="Higashi K."/>
            <person name="Shibata D."/>
            <person name="Kamiya Y."/>
            <person name="Sato N."/>
            <person name="Nakamura Y."/>
            <person name="Tabata S."/>
            <person name="Ida S."/>
            <person name="Kurokawa K."/>
            <person name="Ohta H."/>
        </authorList>
    </citation>
    <scope>NUCLEOTIDE SEQUENCE [LARGE SCALE GENOMIC DNA]</scope>
    <source>
        <strain evidence="4 5">NIES-2285</strain>
    </source>
</reference>
<evidence type="ECO:0008006" key="6">
    <source>
        <dbReference type="Google" id="ProtNLM"/>
    </source>
</evidence>
<dbReference type="STRING" id="105231.A0A1Y1IE26"/>
<dbReference type="OMA" id="MEVNDDY"/>
<dbReference type="GO" id="GO:0009507">
    <property type="term" value="C:chloroplast"/>
    <property type="evidence" value="ECO:0007669"/>
    <property type="project" value="UniProtKB-SubCell"/>
</dbReference>
<dbReference type="InterPro" id="IPR007378">
    <property type="entry name" value="Tic22-like"/>
</dbReference>
<dbReference type="Pfam" id="PF04278">
    <property type="entry name" value="Tic22"/>
    <property type="match status" value="1"/>
</dbReference>
<sequence>MAFPDRSGNEAACSTSAQGTLLQNLSFVSLLPDPRARRKEVYAIPRVASLSLSADGRLGSVQDVVGSCRKWQHQMGQNLRAWSNGLLKEDSVQRTFNFLNRRSSSLASLSTSWQSETVPYEPREVFKLAMTEAQITSKLDSVPVYTVINADNEFVLVSGGEEDKPDDTKHLGLFCFSEKDAAAFLKQVKDRDPALFRNARVAAVSLEKVYTLSSQGIAFRFLPDIAQVAKAIKVKEEALNSSNPLGSVPGKGDKPKKEFDGVPVFQSHHLALRAGNKRYCPIFFRYEDVEAALKKAKSREERTSKKMINQDHSIQVGSFEDCLRRLERADINSEWGDVVFIPPGDDMLERLDATAQAGSKTVIT</sequence>
<evidence type="ECO:0000313" key="5">
    <source>
        <dbReference type="Proteomes" id="UP000054558"/>
    </source>
</evidence>
<keyword evidence="5" id="KW-1185">Reference proteome</keyword>
<evidence type="ECO:0000256" key="2">
    <source>
        <dbReference type="ARBA" id="ARBA00022528"/>
    </source>
</evidence>
<dbReference type="AlphaFoldDB" id="A0A1Y1IE26"/>